<sequence>MRCLIALLLLILSLHPAPAAATLTEDSDKPEAGLKWMKDYHHDPKPQDVPALIRKLSKQGAFDEPQKSGVYVGFLAGVLRENPEEAVQLAADCLPLPFKDQWLVVRAIAYSGLDNWKQVMIDFAPNLPERKHLMRYYIAGKLPTLEQVPFTPPKASTLDKVRRAFRWETYFGPEKAKPVRISYATHPELIDVQWGLYFATGEDMPIAWIAALLPWSEERDSLDKLTAGGMAKFTLAVNASRDPDLLTALRRIQPHQRETVRRILTEVIIAAETADTARLREDVVGAIDELRQKGPGSRRAAAWWAEMGQVALSLGCVGASAVGQVALGVPCVVGGALSSAALRYLGSGS</sequence>
<accession>A0A397QD30</accession>
<dbReference type="OrthoDB" id="8189383at2"/>
<feature type="signal peptide" evidence="1">
    <location>
        <begin position="1"/>
        <end position="19"/>
    </location>
</feature>
<evidence type="ECO:0000313" key="2">
    <source>
        <dbReference type="EMBL" id="RIA55994.1"/>
    </source>
</evidence>
<organism evidence="2 3">
    <name type="scientific">Dichotomicrobium thermohalophilum</name>
    <dbReference type="NCBI Taxonomy" id="933063"/>
    <lineage>
        <taxon>Bacteria</taxon>
        <taxon>Pseudomonadati</taxon>
        <taxon>Pseudomonadota</taxon>
        <taxon>Alphaproteobacteria</taxon>
        <taxon>Hyphomicrobiales</taxon>
        <taxon>Hyphomicrobiaceae</taxon>
        <taxon>Dichotomicrobium</taxon>
    </lineage>
</organism>
<dbReference type="RefSeq" id="WP_119060831.1">
    <property type="nucleotide sequence ID" value="NZ_QXDF01000001.1"/>
</dbReference>
<dbReference type="EMBL" id="QXDF01000001">
    <property type="protein sequence ID" value="RIA55994.1"/>
    <property type="molecule type" value="Genomic_DNA"/>
</dbReference>
<evidence type="ECO:0000313" key="3">
    <source>
        <dbReference type="Proteomes" id="UP000266273"/>
    </source>
</evidence>
<protein>
    <recommendedName>
        <fullName evidence="4">HEAT repeat protein</fullName>
    </recommendedName>
</protein>
<evidence type="ECO:0008006" key="4">
    <source>
        <dbReference type="Google" id="ProtNLM"/>
    </source>
</evidence>
<proteinExistence type="predicted"/>
<name>A0A397QD30_9HYPH</name>
<dbReference type="Proteomes" id="UP000266273">
    <property type="component" value="Unassembled WGS sequence"/>
</dbReference>
<dbReference type="AlphaFoldDB" id="A0A397QD30"/>
<feature type="chain" id="PRO_5017233737" description="HEAT repeat protein" evidence="1">
    <location>
        <begin position="20"/>
        <end position="349"/>
    </location>
</feature>
<keyword evidence="1" id="KW-0732">Signal</keyword>
<keyword evidence="3" id="KW-1185">Reference proteome</keyword>
<evidence type="ECO:0000256" key="1">
    <source>
        <dbReference type="SAM" id="SignalP"/>
    </source>
</evidence>
<comment type="caution">
    <text evidence="2">The sequence shown here is derived from an EMBL/GenBank/DDBJ whole genome shotgun (WGS) entry which is preliminary data.</text>
</comment>
<reference evidence="2 3" key="1">
    <citation type="submission" date="2018-08" db="EMBL/GenBank/DDBJ databases">
        <title>Genomic Encyclopedia of Archaeal and Bacterial Type Strains, Phase II (KMG-II): from individual species to whole genera.</title>
        <authorList>
            <person name="Goeker M."/>
        </authorList>
    </citation>
    <scope>NUCLEOTIDE SEQUENCE [LARGE SCALE GENOMIC DNA]</scope>
    <source>
        <strain evidence="2 3">DSM 5002</strain>
    </source>
</reference>
<gene>
    <name evidence="2" type="ORF">BXY53_1083</name>
</gene>